<dbReference type="Pfam" id="PF13041">
    <property type="entry name" value="PPR_2"/>
    <property type="match status" value="2"/>
</dbReference>
<feature type="repeat" description="PPR" evidence="3">
    <location>
        <begin position="308"/>
        <end position="342"/>
    </location>
</feature>
<organism evidence="4 5">
    <name type="scientific">Papaver nudicaule</name>
    <name type="common">Iceland poppy</name>
    <dbReference type="NCBI Taxonomy" id="74823"/>
    <lineage>
        <taxon>Eukaryota</taxon>
        <taxon>Viridiplantae</taxon>
        <taxon>Streptophyta</taxon>
        <taxon>Embryophyta</taxon>
        <taxon>Tracheophyta</taxon>
        <taxon>Spermatophyta</taxon>
        <taxon>Magnoliopsida</taxon>
        <taxon>Ranunculales</taxon>
        <taxon>Papaveraceae</taxon>
        <taxon>Papaveroideae</taxon>
        <taxon>Papaver</taxon>
    </lineage>
</organism>
<evidence type="ECO:0000256" key="2">
    <source>
        <dbReference type="ARBA" id="ARBA00022737"/>
    </source>
</evidence>
<keyword evidence="5" id="KW-1185">Reference proteome</keyword>
<feature type="repeat" description="PPR" evidence="3">
    <location>
        <begin position="203"/>
        <end position="237"/>
    </location>
</feature>
<reference evidence="4" key="1">
    <citation type="submission" date="2022-03" db="EMBL/GenBank/DDBJ databases">
        <title>A functionally conserved STORR gene fusion in Papaver species that diverged 16.8 million years ago.</title>
        <authorList>
            <person name="Catania T."/>
        </authorList>
    </citation>
    <scope>NUCLEOTIDE SEQUENCE</scope>
    <source>
        <strain evidence="4">S-191538</strain>
    </source>
</reference>
<evidence type="ECO:0000256" key="3">
    <source>
        <dbReference type="PROSITE-ProRule" id="PRU00708"/>
    </source>
</evidence>
<dbReference type="Gene3D" id="1.25.40.10">
    <property type="entry name" value="Tetratricopeptide repeat domain"/>
    <property type="match status" value="2"/>
</dbReference>
<sequence length="388" mass="44035">MFVSNCCIRRICSKYFSTRGISSFSKLSNHTSKIKYQKCVKSIPLRFGGIYPFFSVVSNYIGGYQYLSTQTSPKEHALTEDDLNRILSEIEKNPILGKETCHCYIEKLSKSSNLLDAVRLLQNLRDRQVFLFPKTYNILLIAVGEGNHFELLSQIFKDLLMSSNFLLGQDSYSNLAKAFLKSTDTVHILKLVKDVSELTFQTSTTVMNRIISSFDKSGQIDTALLIFDHMKDLNCKPDTITYNTVLAILGRAGRVDEMLHQFASMKESNMVPDIISYNTLITSLRKLGRMDLCLVFLQEMCGRGLKPDLRTYTALIEGFGRLGHTEEALRLLRDMKTSGVRPSIYIYRGLVNNLKKTGKFEQAISLEAEMNSSFSDLIGPKDFKGNYR</sequence>
<evidence type="ECO:0000313" key="5">
    <source>
        <dbReference type="Proteomes" id="UP001177140"/>
    </source>
</evidence>
<dbReference type="PROSITE" id="PS51375">
    <property type="entry name" value="PPR"/>
    <property type="match status" value="4"/>
</dbReference>
<dbReference type="Proteomes" id="UP001177140">
    <property type="component" value="Unassembled WGS sequence"/>
</dbReference>
<comment type="caution">
    <text evidence="4">The sequence shown here is derived from an EMBL/GenBank/DDBJ whole genome shotgun (WGS) entry which is preliminary data.</text>
</comment>
<dbReference type="InterPro" id="IPR002885">
    <property type="entry name" value="PPR_rpt"/>
</dbReference>
<name>A0AA41V6L7_PAPNU</name>
<feature type="repeat" description="PPR" evidence="3">
    <location>
        <begin position="238"/>
        <end position="272"/>
    </location>
</feature>
<dbReference type="EMBL" id="JAJJMA010125955">
    <property type="protein sequence ID" value="MCL7032691.1"/>
    <property type="molecule type" value="Genomic_DNA"/>
</dbReference>
<evidence type="ECO:0000313" key="4">
    <source>
        <dbReference type="EMBL" id="MCL7032691.1"/>
    </source>
</evidence>
<evidence type="ECO:0000256" key="1">
    <source>
        <dbReference type="ARBA" id="ARBA00007626"/>
    </source>
</evidence>
<feature type="repeat" description="PPR" evidence="3">
    <location>
        <begin position="273"/>
        <end position="307"/>
    </location>
</feature>
<proteinExistence type="inferred from homology"/>
<evidence type="ECO:0008006" key="6">
    <source>
        <dbReference type="Google" id="ProtNLM"/>
    </source>
</evidence>
<dbReference type="InterPro" id="IPR011990">
    <property type="entry name" value="TPR-like_helical_dom_sf"/>
</dbReference>
<protein>
    <recommendedName>
        <fullName evidence="6">Pentatricopeptide repeat-containing protein</fullName>
    </recommendedName>
</protein>
<comment type="similarity">
    <text evidence="1">Belongs to the PPR family. P subfamily.</text>
</comment>
<dbReference type="NCBIfam" id="TIGR00756">
    <property type="entry name" value="PPR"/>
    <property type="match status" value="4"/>
</dbReference>
<keyword evidence="2" id="KW-0677">Repeat</keyword>
<gene>
    <name evidence="4" type="ORF">MKW94_013697</name>
</gene>
<accession>A0AA41V6L7</accession>
<dbReference type="PANTHER" id="PTHR47941">
    <property type="entry name" value="PENTATRICOPEPTIDE REPEAT-CONTAINING PROTEIN 3, MITOCHONDRIAL"/>
    <property type="match status" value="1"/>
</dbReference>
<dbReference type="AlphaFoldDB" id="A0AA41V6L7"/>